<dbReference type="GO" id="GO:0016579">
    <property type="term" value="P:protein deubiquitination"/>
    <property type="evidence" value="ECO:0007669"/>
    <property type="project" value="InterPro"/>
</dbReference>
<dbReference type="GO" id="GO:0046872">
    <property type="term" value="F:metal ion binding"/>
    <property type="evidence" value="ECO:0007669"/>
    <property type="project" value="UniProtKB-KW"/>
</dbReference>
<dbReference type="InterPro" id="IPR001394">
    <property type="entry name" value="Peptidase_C19_UCH"/>
</dbReference>
<evidence type="ECO:0000256" key="2">
    <source>
        <dbReference type="ARBA" id="ARBA00004300"/>
    </source>
</evidence>
<dbReference type="GO" id="GO:0005813">
    <property type="term" value="C:centrosome"/>
    <property type="evidence" value="ECO:0007669"/>
    <property type="project" value="UniProtKB-SubCell"/>
</dbReference>
<dbReference type="Gene3D" id="2.30.30.190">
    <property type="entry name" value="CAP Gly-rich-like domain"/>
    <property type="match status" value="1"/>
</dbReference>
<evidence type="ECO:0000256" key="10">
    <source>
        <dbReference type="ARBA" id="ARBA00022801"/>
    </source>
</evidence>
<dbReference type="Pfam" id="PF01302">
    <property type="entry name" value="CAP_GLY"/>
    <property type="match status" value="1"/>
</dbReference>
<feature type="domain" description="CAP-Gly" evidence="14">
    <location>
        <begin position="389"/>
        <end position="432"/>
    </location>
</feature>
<comment type="subcellular location">
    <subcellularLocation>
        <location evidence="2">Cytoplasm</location>
        <location evidence="2">Cytoskeleton</location>
        <location evidence="2">Microtubule organizing center</location>
        <location evidence="2">Centrosome</location>
    </subcellularLocation>
    <subcellularLocation>
        <location evidence="3">Cytoplasm</location>
        <location evidence="3">Perinuclear region</location>
    </subcellularLocation>
</comment>
<evidence type="ECO:0000256" key="3">
    <source>
        <dbReference type="ARBA" id="ARBA00004556"/>
    </source>
</evidence>
<name>A0AAF3EAS7_9BILA</name>
<dbReference type="Pfam" id="PF00443">
    <property type="entry name" value="UCH"/>
    <property type="match status" value="1"/>
</dbReference>
<evidence type="ECO:0000256" key="13">
    <source>
        <dbReference type="SAM" id="MobiDB-lite"/>
    </source>
</evidence>
<dbReference type="GO" id="GO:0004843">
    <property type="term" value="F:cysteine-type deubiquitinase activity"/>
    <property type="evidence" value="ECO:0007669"/>
    <property type="project" value="UniProtKB-EC"/>
</dbReference>
<evidence type="ECO:0000256" key="8">
    <source>
        <dbReference type="ARBA" id="ARBA00022723"/>
    </source>
</evidence>
<proteinExistence type="inferred from homology"/>
<keyword evidence="8" id="KW-0479">Metal-binding</keyword>
<evidence type="ECO:0000256" key="9">
    <source>
        <dbReference type="ARBA" id="ARBA00022786"/>
    </source>
</evidence>
<dbReference type="AlphaFoldDB" id="A0AAF3EAS7"/>
<evidence type="ECO:0000259" key="14">
    <source>
        <dbReference type="PROSITE" id="PS50245"/>
    </source>
</evidence>
<evidence type="ECO:0000256" key="6">
    <source>
        <dbReference type="ARBA" id="ARBA00022490"/>
    </source>
</evidence>
<dbReference type="InterPro" id="IPR036859">
    <property type="entry name" value="CAP-Gly_dom_sf"/>
</dbReference>
<dbReference type="SUPFAM" id="SSF74924">
    <property type="entry name" value="Cap-Gly domain"/>
    <property type="match status" value="1"/>
</dbReference>
<evidence type="ECO:0000313" key="15">
    <source>
        <dbReference type="Proteomes" id="UP000887575"/>
    </source>
</evidence>
<comment type="catalytic activity">
    <reaction evidence="1">
        <text>Thiol-dependent hydrolysis of ester, thioester, amide, peptide and isopeptide bonds formed by the C-terminal Gly of ubiquitin (a 76-residue protein attached to proteins as an intracellular targeting signal).</text>
        <dbReference type="EC" id="3.4.19.12"/>
    </reaction>
</comment>
<accession>A0AAF3EAS7</accession>
<reference evidence="16" key="1">
    <citation type="submission" date="2024-02" db="UniProtKB">
        <authorList>
            <consortium name="WormBaseParasite"/>
        </authorList>
    </citation>
    <scope>IDENTIFICATION</scope>
</reference>
<organism evidence="15 16">
    <name type="scientific">Mesorhabditis belari</name>
    <dbReference type="NCBI Taxonomy" id="2138241"/>
    <lineage>
        <taxon>Eukaryota</taxon>
        <taxon>Metazoa</taxon>
        <taxon>Ecdysozoa</taxon>
        <taxon>Nematoda</taxon>
        <taxon>Chromadorea</taxon>
        <taxon>Rhabditida</taxon>
        <taxon>Rhabditina</taxon>
        <taxon>Rhabditomorpha</taxon>
        <taxon>Rhabditoidea</taxon>
        <taxon>Rhabditidae</taxon>
        <taxon>Mesorhabditinae</taxon>
        <taxon>Mesorhabditis</taxon>
    </lineage>
</organism>
<evidence type="ECO:0000256" key="7">
    <source>
        <dbReference type="ARBA" id="ARBA00022670"/>
    </source>
</evidence>
<protein>
    <recommendedName>
        <fullName evidence="5">ubiquitinyl hydrolase 1</fullName>
        <ecNumber evidence="5">3.4.19.12</ecNumber>
    </recommendedName>
</protein>
<dbReference type="SMART" id="SM01052">
    <property type="entry name" value="CAP_GLY"/>
    <property type="match status" value="1"/>
</dbReference>
<keyword evidence="6" id="KW-0963">Cytoplasm</keyword>
<keyword evidence="11" id="KW-0788">Thiol protease</keyword>
<evidence type="ECO:0000256" key="5">
    <source>
        <dbReference type="ARBA" id="ARBA00012759"/>
    </source>
</evidence>
<dbReference type="PANTHER" id="PTHR11830">
    <property type="entry name" value="40S RIBOSOMAL PROTEIN S3A"/>
    <property type="match status" value="1"/>
</dbReference>
<dbReference type="GO" id="GO:0006508">
    <property type="term" value="P:proteolysis"/>
    <property type="evidence" value="ECO:0007669"/>
    <property type="project" value="UniProtKB-KW"/>
</dbReference>
<comment type="similarity">
    <text evidence="4">Belongs to the peptidase C19 family.</text>
</comment>
<keyword evidence="10" id="KW-0378">Hydrolase</keyword>
<dbReference type="PROSITE" id="PS50245">
    <property type="entry name" value="CAP_GLY_2"/>
    <property type="match status" value="1"/>
</dbReference>
<evidence type="ECO:0000256" key="11">
    <source>
        <dbReference type="ARBA" id="ARBA00022807"/>
    </source>
</evidence>
<feature type="region of interest" description="Disordered" evidence="13">
    <location>
        <begin position="280"/>
        <end position="360"/>
    </location>
</feature>
<dbReference type="Proteomes" id="UP000887575">
    <property type="component" value="Unassembled WGS sequence"/>
</dbReference>
<keyword evidence="7" id="KW-0645">Protease</keyword>
<dbReference type="SUPFAM" id="SSF54001">
    <property type="entry name" value="Cysteine proteinases"/>
    <property type="match status" value="1"/>
</dbReference>
<keyword evidence="12" id="KW-0862">Zinc</keyword>
<keyword evidence="9" id="KW-0833">Ubl conjugation pathway</keyword>
<keyword evidence="15" id="KW-1185">Reference proteome</keyword>
<evidence type="ECO:0000256" key="4">
    <source>
        <dbReference type="ARBA" id="ARBA00009085"/>
    </source>
</evidence>
<dbReference type="Gene3D" id="3.90.70.10">
    <property type="entry name" value="Cysteine proteinases"/>
    <property type="match status" value="1"/>
</dbReference>
<sequence>MSNGWGVYPAGTLNGSCLEKNDEDLWERINEELDLIQMQQNKPKKPREKETLINVNGASTSKKEINRQVDNVSMRITMVDVSAHRFTFRISSKPTRISVEVVAGSIIQPVTALDNKLIVASLEEIGKGERVEDPVYGRVSEMMDTYVVVAAKDTLAISRQAGRMLIPLSNEERHLIASNQKRLSFLENLIDGQAVLYLNKEGELVNAQIASQILKGDILFFNLEIDGIPKKIETTAARIYPRKVAMKIEESRAQTSNGAPVVRNVPIKILETGFEPEKRSYPNSFHDDLRKWNGDPFTSGPTPVAPPRKSRGSKEIPSNDQKSEHQSSASSSGDMTSVGRSKSAHSGMAQHVVHSKSLSQEESEFKVGDRVLWKKDRNDEQKATLRWIGHLRGYSSLYAGVEFDQPIGQGTGTFKGESIFKTEPGYAGFLLLSVLIKIEEKPKKGYNDVKNLLDIAIPVEPSTSHQRNYHEDYKKAANSRNSPSLEPFSHRSKKPMPRVAPRPQMRPEDFLIDSYAPGACVEVVMNGSTRWGVIRWAGDCISLDSTRLEKSAQVELETDPPTDWRLAAECNVGEVIGETLRTVLVPQSALRRDRRFDSNTLPQLPRAASSSNLISVPSYSSECVDSGVEVEPQVPTLRTENLIGTMKGIQGSKNSCYLDSTLYAMFAQCRAFDTMLTREMMPNDIAEYNALRKTLAYEIVYPLRKRHFVRADHIMKFRGMLAKVLTTQGLTSEEQDPEEILNGLFEKVFRVEPFIELVSQENVQDKRWVFQILLDNAAIGGVTTTQHLLEKTMKEANVRFRYAPRVLCLQLPRHGKQKLYDRIVPLEKIDITPLVRNALVPCGDCGRLAEVFCPTCFLTNRVLLSDVSKCLSCFQEAHMDESVANHQPRYYYPPVSSTPYPQRFILRLRSVISIESSHYVSFVRSDNRFLFFDSMADRHGGPDGYNIPTAVECPTLKAWLSMDGWKRTEAMEEHLKAGVKNVENDRFATRLMGDAYICIYELQGQPLEEKLISL</sequence>
<evidence type="ECO:0000256" key="12">
    <source>
        <dbReference type="ARBA" id="ARBA00022833"/>
    </source>
</evidence>
<dbReference type="InterPro" id="IPR000938">
    <property type="entry name" value="CAP-Gly_domain"/>
</dbReference>
<dbReference type="GO" id="GO:0048471">
    <property type="term" value="C:perinuclear region of cytoplasm"/>
    <property type="evidence" value="ECO:0007669"/>
    <property type="project" value="UniProtKB-SubCell"/>
</dbReference>
<dbReference type="InterPro" id="IPR038765">
    <property type="entry name" value="Papain-like_cys_pep_sf"/>
</dbReference>
<feature type="region of interest" description="Disordered" evidence="13">
    <location>
        <begin position="464"/>
        <end position="503"/>
    </location>
</feature>
<dbReference type="WBParaSite" id="MBELARI_LOCUS11016">
    <property type="protein sequence ID" value="MBELARI_LOCUS11016"/>
    <property type="gene ID" value="MBELARI_LOCUS11016"/>
</dbReference>
<feature type="compositionally biased region" description="Basic and acidic residues" evidence="13">
    <location>
        <begin position="280"/>
        <end position="293"/>
    </location>
</feature>
<evidence type="ECO:0000313" key="16">
    <source>
        <dbReference type="WBParaSite" id="MBELARI_LOCUS11016"/>
    </source>
</evidence>
<evidence type="ECO:0000256" key="1">
    <source>
        <dbReference type="ARBA" id="ARBA00000707"/>
    </source>
</evidence>
<dbReference type="EC" id="3.4.19.12" evidence="5"/>